<name>A0A1F5L6H5_PENAI</name>
<keyword evidence="3 6" id="KW-0560">Oxidoreductase</keyword>
<dbReference type="InterPro" id="IPR024706">
    <property type="entry name" value="Peroxiredoxin_AhpC-typ"/>
</dbReference>
<dbReference type="STRING" id="1835702.A0A1F5L6H5"/>
<evidence type="ECO:0000256" key="7">
    <source>
        <dbReference type="PIRSR" id="PIRSR000239-1"/>
    </source>
</evidence>
<evidence type="ECO:0000256" key="4">
    <source>
        <dbReference type="ARBA" id="ARBA00023284"/>
    </source>
</evidence>
<dbReference type="InterPro" id="IPR036249">
    <property type="entry name" value="Thioredoxin-like_sf"/>
</dbReference>
<evidence type="ECO:0000313" key="9">
    <source>
        <dbReference type="EMBL" id="OGE48838.1"/>
    </source>
</evidence>
<dbReference type="GO" id="GO:0005829">
    <property type="term" value="C:cytosol"/>
    <property type="evidence" value="ECO:0007669"/>
    <property type="project" value="TreeGrafter"/>
</dbReference>
<evidence type="ECO:0000259" key="8">
    <source>
        <dbReference type="PROSITE" id="PS51352"/>
    </source>
</evidence>
<feature type="domain" description="Thioredoxin" evidence="8">
    <location>
        <begin position="44"/>
        <end position="207"/>
    </location>
</feature>
<dbReference type="FunFam" id="3.40.30.10:FF:000011">
    <property type="entry name" value="Peroxiredoxin PRX1"/>
    <property type="match status" value="1"/>
</dbReference>
<keyword evidence="4 6" id="KW-0676">Redox-active center</keyword>
<organism evidence="9 10">
    <name type="scientific">Penicillium arizonense</name>
    <dbReference type="NCBI Taxonomy" id="1835702"/>
    <lineage>
        <taxon>Eukaryota</taxon>
        <taxon>Fungi</taxon>
        <taxon>Dikarya</taxon>
        <taxon>Ascomycota</taxon>
        <taxon>Pezizomycotina</taxon>
        <taxon>Eurotiomycetes</taxon>
        <taxon>Eurotiomycetidae</taxon>
        <taxon>Eurotiales</taxon>
        <taxon>Aspergillaceae</taxon>
        <taxon>Penicillium</taxon>
    </lineage>
</organism>
<dbReference type="SUPFAM" id="SSF52833">
    <property type="entry name" value="Thioredoxin-like"/>
    <property type="match status" value="1"/>
</dbReference>
<evidence type="ECO:0000256" key="3">
    <source>
        <dbReference type="ARBA" id="ARBA00023002"/>
    </source>
</evidence>
<evidence type="ECO:0000256" key="6">
    <source>
        <dbReference type="PIRNR" id="PIRNR000239"/>
    </source>
</evidence>
<keyword evidence="1 6" id="KW-0575">Peroxidase</keyword>
<evidence type="ECO:0000256" key="5">
    <source>
        <dbReference type="ARBA" id="ARBA00025719"/>
    </source>
</evidence>
<dbReference type="InterPro" id="IPR000866">
    <property type="entry name" value="AhpC/TSA"/>
</dbReference>
<gene>
    <name evidence="9" type="ORF">PENARI_c025G11672</name>
</gene>
<dbReference type="FunFam" id="3.30.1020.10:FF:000001">
    <property type="entry name" value="1-Cys peroxiredoxin"/>
    <property type="match status" value="1"/>
</dbReference>
<comment type="similarity">
    <text evidence="5">Belongs to the peroxiredoxin family. Prx6 subfamily.</text>
</comment>
<dbReference type="InterPro" id="IPR045020">
    <property type="entry name" value="PRX_1cys"/>
</dbReference>
<dbReference type="PROSITE" id="PS51352">
    <property type="entry name" value="THIOREDOXIN_2"/>
    <property type="match status" value="1"/>
</dbReference>
<dbReference type="Gene3D" id="3.40.30.10">
    <property type="entry name" value="Glutaredoxin"/>
    <property type="match status" value="1"/>
</dbReference>
<evidence type="ECO:0000256" key="1">
    <source>
        <dbReference type="ARBA" id="ARBA00022559"/>
    </source>
</evidence>
<dbReference type="Proteomes" id="UP000177622">
    <property type="component" value="Unassembled WGS sequence"/>
</dbReference>
<dbReference type="PANTHER" id="PTHR43503">
    <property type="entry name" value="MCG48959-RELATED"/>
    <property type="match status" value="1"/>
</dbReference>
<accession>A0A1F5L6H5</accession>
<dbReference type="Gene3D" id="3.30.1020.10">
    <property type="entry name" value="Antioxidant, Horf6, Chain A, domain2"/>
    <property type="match status" value="1"/>
</dbReference>
<dbReference type="Pfam" id="PF10417">
    <property type="entry name" value="1-cysPrx_C"/>
    <property type="match status" value="1"/>
</dbReference>
<keyword evidence="2 6" id="KW-0049">Antioxidant</keyword>
<dbReference type="PIRSF" id="PIRSF000239">
    <property type="entry name" value="AHPC"/>
    <property type="match status" value="1"/>
</dbReference>
<feature type="active site" description="Cysteine sulfenic acid (-SOH) intermediate; for peroxidase activity" evidence="7">
    <location>
        <position position="86"/>
    </location>
</feature>
<dbReference type="GO" id="GO:0005739">
    <property type="term" value="C:mitochondrion"/>
    <property type="evidence" value="ECO:0007669"/>
    <property type="project" value="TreeGrafter"/>
</dbReference>
<sequence>MASKVAPQMLRAFRTAPRVAPWAVPRAPAFRRFFAAQAQEQPRLRLGSTAPNFKALTTKGEIDFHEFIGNSWAILFSHPADFTPVCTTELGAFAKLKDEFEKRGVKMIGLSANDLGSHDEWIKDINEVGSTQVQFPIIADADRKVAFLYDMIDQQDLDNIDQKGIAFTIRSVFIIDPSKKIRLTMMYPASTGRNSAEVLRVIDSLQTGDKKGVTTPIDWKVGDDVIVPPSVSTPDAKKKFGEVREVKPYLRYTKI</sequence>
<dbReference type="RefSeq" id="XP_022484292.1">
    <property type="nucleotide sequence ID" value="XM_022635871.1"/>
</dbReference>
<comment type="caution">
    <text evidence="9">The sequence shown here is derived from an EMBL/GenBank/DDBJ whole genome shotgun (WGS) entry which is preliminary data.</text>
</comment>
<evidence type="ECO:0000256" key="2">
    <source>
        <dbReference type="ARBA" id="ARBA00022862"/>
    </source>
</evidence>
<dbReference type="OrthoDB" id="2996783at2759"/>
<evidence type="ECO:0000313" key="10">
    <source>
        <dbReference type="Proteomes" id="UP000177622"/>
    </source>
</evidence>
<dbReference type="PANTHER" id="PTHR43503:SF9">
    <property type="entry name" value="PEROXIREDOXIN PRX1, MITOCHONDRIAL"/>
    <property type="match status" value="1"/>
</dbReference>
<dbReference type="GO" id="GO:0008379">
    <property type="term" value="F:thioredoxin peroxidase activity"/>
    <property type="evidence" value="ECO:0007669"/>
    <property type="project" value="TreeGrafter"/>
</dbReference>
<dbReference type="EMBL" id="LXJU01000025">
    <property type="protein sequence ID" value="OGE48838.1"/>
    <property type="molecule type" value="Genomic_DNA"/>
</dbReference>
<reference evidence="9 10" key="1">
    <citation type="journal article" date="2016" name="Sci. Rep.">
        <title>Penicillium arizonense, a new, genome sequenced fungal species, reveals a high chemical diversity in secreted metabolites.</title>
        <authorList>
            <person name="Grijseels S."/>
            <person name="Nielsen J.C."/>
            <person name="Randelovic M."/>
            <person name="Nielsen J."/>
            <person name="Nielsen K.F."/>
            <person name="Workman M."/>
            <person name="Frisvad J.C."/>
        </authorList>
    </citation>
    <scope>NUCLEOTIDE SEQUENCE [LARGE SCALE GENOMIC DNA]</scope>
    <source>
        <strain evidence="9 10">CBS 141311</strain>
    </source>
</reference>
<keyword evidence="10" id="KW-1185">Reference proteome</keyword>
<proteinExistence type="inferred from homology"/>
<dbReference type="Pfam" id="PF00578">
    <property type="entry name" value="AhpC-TSA"/>
    <property type="match status" value="1"/>
</dbReference>
<dbReference type="CDD" id="cd03016">
    <property type="entry name" value="PRX_1cys"/>
    <property type="match status" value="1"/>
</dbReference>
<protein>
    <recommendedName>
        <fullName evidence="8">Thioredoxin domain-containing protein</fullName>
    </recommendedName>
</protein>
<dbReference type="GeneID" id="34580605"/>
<dbReference type="AlphaFoldDB" id="A0A1F5L6H5"/>
<dbReference type="GO" id="GO:0045454">
    <property type="term" value="P:cell redox homeostasis"/>
    <property type="evidence" value="ECO:0007669"/>
    <property type="project" value="TreeGrafter"/>
</dbReference>
<dbReference type="InterPro" id="IPR019479">
    <property type="entry name" value="Peroxiredoxin_C"/>
</dbReference>
<dbReference type="GO" id="GO:0034599">
    <property type="term" value="P:cellular response to oxidative stress"/>
    <property type="evidence" value="ECO:0007669"/>
    <property type="project" value="TreeGrafter"/>
</dbReference>
<comment type="function">
    <text evidence="6">Thiol-specific peroxidase that catalyzes the reduction of hydrogen peroxide and organic hydroperoxides to water and alcohols, respectively.</text>
</comment>
<dbReference type="InterPro" id="IPR013766">
    <property type="entry name" value="Thioredoxin_domain"/>
</dbReference>